<reference evidence="1" key="1">
    <citation type="journal article" date="2021" name="Proc. Natl. Acad. Sci. U.S.A.">
        <title>A Catalog of Tens of Thousands of Viruses from Human Metagenomes Reveals Hidden Associations with Chronic Diseases.</title>
        <authorList>
            <person name="Tisza M.J."/>
            <person name="Buck C.B."/>
        </authorList>
    </citation>
    <scope>NUCLEOTIDE SEQUENCE</scope>
    <source>
        <strain evidence="1">Ctrcb4</strain>
    </source>
</reference>
<sequence>MSNSCMYYRRTGSSRSYWIYRSIRYSRCGYCYEIL</sequence>
<protein>
    <submittedName>
        <fullName evidence="1">Uncharacterized protein</fullName>
    </submittedName>
</protein>
<name>A0A8S5RPK2_9VIRU</name>
<proteinExistence type="predicted"/>
<evidence type="ECO:0000313" key="1">
    <source>
        <dbReference type="EMBL" id="DAE33271.1"/>
    </source>
</evidence>
<dbReference type="EMBL" id="BK059132">
    <property type="protein sequence ID" value="DAE33271.1"/>
    <property type="molecule type" value="Genomic_DNA"/>
</dbReference>
<accession>A0A8S5RPK2</accession>
<organism evidence="1">
    <name type="scientific">virus sp. ctrcb4</name>
    <dbReference type="NCBI Taxonomy" id="2825824"/>
    <lineage>
        <taxon>Viruses</taxon>
    </lineage>
</organism>